<accession>A0ABW3I8T2</accession>
<dbReference type="InterPro" id="IPR017946">
    <property type="entry name" value="PLC-like_Pdiesterase_TIM-brl"/>
</dbReference>
<evidence type="ECO:0000256" key="5">
    <source>
        <dbReference type="ARBA" id="ARBA00030782"/>
    </source>
</evidence>
<dbReference type="SMART" id="SM00148">
    <property type="entry name" value="PLCXc"/>
    <property type="match status" value="1"/>
</dbReference>
<reference evidence="8" key="1">
    <citation type="journal article" date="2019" name="Int. J. Syst. Evol. Microbiol.">
        <title>The Global Catalogue of Microorganisms (GCM) 10K type strain sequencing project: providing services to taxonomists for standard genome sequencing and annotation.</title>
        <authorList>
            <consortium name="The Broad Institute Genomics Platform"/>
            <consortium name="The Broad Institute Genome Sequencing Center for Infectious Disease"/>
            <person name="Wu L."/>
            <person name="Ma J."/>
        </authorList>
    </citation>
    <scope>NUCLEOTIDE SEQUENCE [LARGE SCALE GENOMIC DNA]</scope>
    <source>
        <strain evidence="8">CCUG 61707</strain>
    </source>
</reference>
<evidence type="ECO:0000256" key="3">
    <source>
        <dbReference type="ARBA" id="ARBA00019758"/>
    </source>
</evidence>
<dbReference type="PANTHER" id="PTHR13593:SF113">
    <property type="entry name" value="SI:DKEY-266F7.9"/>
    <property type="match status" value="1"/>
</dbReference>
<dbReference type="InterPro" id="IPR051057">
    <property type="entry name" value="PI-PLC_domain"/>
</dbReference>
<dbReference type="PANTHER" id="PTHR13593">
    <property type="match status" value="1"/>
</dbReference>
<dbReference type="RefSeq" id="WP_380820413.1">
    <property type="nucleotide sequence ID" value="NZ_JBHTJN010000011.1"/>
</dbReference>
<dbReference type="Gene3D" id="3.20.20.190">
    <property type="entry name" value="Phosphatidylinositol (PI) phosphodiesterase"/>
    <property type="match status" value="1"/>
</dbReference>
<comment type="caution">
    <text evidence="7">The sequence shown here is derived from an EMBL/GenBank/DDBJ whole genome shotgun (WGS) entry which is preliminary data.</text>
</comment>
<evidence type="ECO:0000256" key="2">
    <source>
        <dbReference type="ARBA" id="ARBA00012581"/>
    </source>
</evidence>
<keyword evidence="8" id="KW-1185">Reference proteome</keyword>
<evidence type="ECO:0000313" key="8">
    <source>
        <dbReference type="Proteomes" id="UP001596996"/>
    </source>
</evidence>
<dbReference type="InterPro" id="IPR000909">
    <property type="entry name" value="PLipase_C_PInositol-sp_X_dom"/>
</dbReference>
<dbReference type="PROSITE" id="PS50007">
    <property type="entry name" value="PIPLC_X_DOMAIN"/>
    <property type="match status" value="1"/>
</dbReference>
<dbReference type="Pfam" id="PF26146">
    <property type="entry name" value="PI-PLC_X"/>
    <property type="match status" value="1"/>
</dbReference>
<dbReference type="EMBL" id="JBHTJN010000011">
    <property type="protein sequence ID" value="MFD0966339.1"/>
    <property type="molecule type" value="Genomic_DNA"/>
</dbReference>
<organism evidence="7 8">
    <name type="scientific">Seminibacterium arietis</name>
    <dbReference type="NCBI Taxonomy" id="1173502"/>
    <lineage>
        <taxon>Bacteria</taxon>
        <taxon>Pseudomonadati</taxon>
        <taxon>Pseudomonadota</taxon>
        <taxon>Gammaproteobacteria</taxon>
        <taxon>Pasteurellales</taxon>
        <taxon>Pasteurellaceae</taxon>
        <taxon>Seminibacterium</taxon>
    </lineage>
</organism>
<dbReference type="SUPFAM" id="SSF51695">
    <property type="entry name" value="PLC-like phosphodiesterases"/>
    <property type="match status" value="1"/>
</dbReference>
<evidence type="ECO:0000313" key="7">
    <source>
        <dbReference type="EMBL" id="MFD0966339.1"/>
    </source>
</evidence>
<evidence type="ECO:0000256" key="4">
    <source>
        <dbReference type="ARBA" id="ARBA00030474"/>
    </source>
</evidence>
<comment type="catalytic activity">
    <reaction evidence="1">
        <text>a 1,2-diacyl-sn-glycero-3-phospho-(1D-myo-inositol) = 1D-myo-inositol 1,2-cyclic phosphate + a 1,2-diacyl-sn-glycerol</text>
        <dbReference type="Rhea" id="RHEA:17093"/>
        <dbReference type="ChEBI" id="CHEBI:17815"/>
        <dbReference type="ChEBI" id="CHEBI:57880"/>
        <dbReference type="ChEBI" id="CHEBI:58484"/>
        <dbReference type="EC" id="4.6.1.13"/>
    </reaction>
</comment>
<evidence type="ECO:0000259" key="6">
    <source>
        <dbReference type="SMART" id="SM00148"/>
    </source>
</evidence>
<dbReference type="EC" id="4.6.1.13" evidence="2"/>
<protein>
    <recommendedName>
        <fullName evidence="3">1-phosphatidylinositol phosphodiesterase</fullName>
        <ecNumber evidence="2">4.6.1.13</ecNumber>
    </recommendedName>
    <alternativeName>
        <fullName evidence="4">Phosphatidylinositol diacylglycerol-lyase</fullName>
    </alternativeName>
    <alternativeName>
        <fullName evidence="5">Phosphatidylinositol-specific phospholipase C</fullName>
    </alternativeName>
</protein>
<name>A0ABW3I8T2_9PAST</name>
<proteinExistence type="predicted"/>
<gene>
    <name evidence="7" type="ORF">ACFQ02_05700</name>
</gene>
<evidence type="ECO:0000256" key="1">
    <source>
        <dbReference type="ARBA" id="ARBA00001316"/>
    </source>
</evidence>
<sequence>MKNIKIPSHRWGTECDPQRCITDLLIPGTHDTMTSSCNLRYYQTQTLSLEQQLQIGVRFLDIRLTKEMIAAHREWFSDISAVKIFDVLGEFLHQNPNEFILIRLQNANEKKDDFLQYGHALIAQISQYRDLFYQWNNKKSSQSFWPNIKEVMGKVIALECSPPDMKLTHLNDNQIWATNWHSNPHILLQDLWDGPSITEKRNAIKELMIKSKSVSDTLVLNHISATNGILEFPDAYARQLNLYTTELWQQK</sequence>
<feature type="domain" description="Phosphatidylinositol-specific phospholipase C X" evidence="6">
    <location>
        <begin position="15"/>
        <end position="160"/>
    </location>
</feature>
<dbReference type="Proteomes" id="UP001596996">
    <property type="component" value="Unassembled WGS sequence"/>
</dbReference>